<proteinExistence type="inferred from homology"/>
<gene>
    <name evidence="1" type="primary">lutC</name>
    <name evidence="3" type="ORF">EV213_102213</name>
</gene>
<evidence type="ECO:0000313" key="3">
    <source>
        <dbReference type="EMBL" id="TDQ42182.1"/>
    </source>
</evidence>
<sequence>MTKGRIEGRDRFCERVATSLGRERLFTVAKPVWSRAPQDNVLSQCTQEELVEVLKAHCGTIHTDVYETTSESLASTLTKLVNTYGGGPLVYWRDKRFSEYGLTTLLEEEFPKQSVVTTCWDNRNRERSITACEQANIGITFSDSTLAESGTVVLYSGEGKGRSVSLLPTNYIAIIPQSTIVPRMTQSARALREYSKTNGGAPSCVNWISGPSNSADIELSLVVGVHGPIAASYVIVKDA</sequence>
<dbReference type="SUPFAM" id="SSF100950">
    <property type="entry name" value="NagB/RpiA/CoA transferase-like"/>
    <property type="match status" value="1"/>
</dbReference>
<dbReference type="RefSeq" id="WP_133579068.1">
    <property type="nucleotide sequence ID" value="NZ_SNYJ01000002.1"/>
</dbReference>
<dbReference type="Gene3D" id="3.40.50.10420">
    <property type="entry name" value="NagB/RpiA/CoA transferase-like"/>
    <property type="match status" value="1"/>
</dbReference>
<dbReference type="GO" id="GO:0006089">
    <property type="term" value="P:lactate metabolic process"/>
    <property type="evidence" value="ECO:0007669"/>
    <property type="project" value="UniProtKB-UniRule"/>
</dbReference>
<dbReference type="HAMAP" id="MF_02104">
    <property type="entry name" value="LutC"/>
    <property type="match status" value="1"/>
</dbReference>
<evidence type="ECO:0000256" key="1">
    <source>
        <dbReference type="HAMAP-Rule" id="MF_02104"/>
    </source>
</evidence>
<dbReference type="InterPro" id="IPR024185">
    <property type="entry name" value="FTHF_cligase-like_sf"/>
</dbReference>
<reference evidence="3 4" key="1">
    <citation type="submission" date="2019-03" db="EMBL/GenBank/DDBJ databases">
        <title>Genomic Encyclopedia of Type Strains, Phase IV (KMG-IV): sequencing the most valuable type-strain genomes for metagenomic binning, comparative biology and taxonomic classification.</title>
        <authorList>
            <person name="Goeker M."/>
        </authorList>
    </citation>
    <scope>NUCLEOTIDE SEQUENCE [LARGE SCALE GENOMIC DNA]</scope>
    <source>
        <strain evidence="3 4">DSM 28697</strain>
    </source>
</reference>
<dbReference type="Proteomes" id="UP000295632">
    <property type="component" value="Unassembled WGS sequence"/>
</dbReference>
<dbReference type="InterPro" id="IPR022823">
    <property type="entry name" value="LutC"/>
</dbReference>
<accession>A0A4R6U8V8</accession>
<evidence type="ECO:0000313" key="4">
    <source>
        <dbReference type="Proteomes" id="UP000295632"/>
    </source>
</evidence>
<comment type="function">
    <text evidence="1">Is involved in L-lactate degradation and allows cells to grow with lactate as the sole carbon source.</text>
</comment>
<evidence type="ECO:0000259" key="2">
    <source>
        <dbReference type="Pfam" id="PF02589"/>
    </source>
</evidence>
<organism evidence="3 4">
    <name type="scientific">Aureibacillus halotolerans</name>
    <dbReference type="NCBI Taxonomy" id="1508390"/>
    <lineage>
        <taxon>Bacteria</taxon>
        <taxon>Bacillati</taxon>
        <taxon>Bacillota</taxon>
        <taxon>Bacilli</taxon>
        <taxon>Bacillales</taxon>
        <taxon>Bacillaceae</taxon>
        <taxon>Aureibacillus</taxon>
    </lineage>
</organism>
<dbReference type="AlphaFoldDB" id="A0A4R6U8V8"/>
<name>A0A4R6U8V8_9BACI</name>
<dbReference type="PANTHER" id="PTHR43682">
    <property type="entry name" value="LACTATE UTILIZATION PROTEIN C"/>
    <property type="match status" value="1"/>
</dbReference>
<comment type="caution">
    <text evidence="3">The sequence shown here is derived from an EMBL/GenBank/DDBJ whole genome shotgun (WGS) entry which is preliminary data.</text>
</comment>
<protein>
    <recommendedName>
        <fullName evidence="1">Lactate utilization protein C</fullName>
    </recommendedName>
</protein>
<feature type="domain" description="LUD" evidence="2">
    <location>
        <begin position="52"/>
        <end position="236"/>
    </location>
</feature>
<dbReference type="OrthoDB" id="9794157at2"/>
<dbReference type="EMBL" id="SNYJ01000002">
    <property type="protein sequence ID" value="TDQ42182.1"/>
    <property type="molecule type" value="Genomic_DNA"/>
</dbReference>
<dbReference type="PANTHER" id="PTHR43682:SF1">
    <property type="entry name" value="LACTATE UTILIZATION PROTEIN C"/>
    <property type="match status" value="1"/>
</dbReference>
<comment type="similarity">
    <text evidence="1">Belongs to the LutC/YkgG family.</text>
</comment>
<keyword evidence="4" id="KW-1185">Reference proteome</keyword>
<dbReference type="InterPro" id="IPR003741">
    <property type="entry name" value="LUD_dom"/>
</dbReference>
<dbReference type="InterPro" id="IPR037171">
    <property type="entry name" value="NagB/RpiA_transferase-like"/>
</dbReference>
<dbReference type="Pfam" id="PF02589">
    <property type="entry name" value="LUD_dom"/>
    <property type="match status" value="1"/>
</dbReference>